<organism evidence="1 2">
    <name type="scientific">Microthlaspi erraticum</name>
    <dbReference type="NCBI Taxonomy" id="1685480"/>
    <lineage>
        <taxon>Eukaryota</taxon>
        <taxon>Viridiplantae</taxon>
        <taxon>Streptophyta</taxon>
        <taxon>Embryophyta</taxon>
        <taxon>Tracheophyta</taxon>
        <taxon>Spermatophyta</taxon>
        <taxon>Magnoliopsida</taxon>
        <taxon>eudicotyledons</taxon>
        <taxon>Gunneridae</taxon>
        <taxon>Pentapetalae</taxon>
        <taxon>rosids</taxon>
        <taxon>malvids</taxon>
        <taxon>Brassicales</taxon>
        <taxon>Brassicaceae</taxon>
        <taxon>Coluteocarpeae</taxon>
        <taxon>Microthlaspi</taxon>
    </lineage>
</organism>
<dbReference type="AlphaFoldDB" id="A0A6D2IDP6"/>
<comment type="caution">
    <text evidence="1">The sequence shown here is derived from an EMBL/GenBank/DDBJ whole genome shotgun (WGS) entry which is preliminary data.</text>
</comment>
<keyword evidence="2" id="KW-1185">Reference proteome</keyword>
<accession>A0A6D2IDP6</accession>
<proteinExistence type="predicted"/>
<protein>
    <submittedName>
        <fullName evidence="1">Uncharacterized protein</fullName>
    </submittedName>
</protein>
<sequence length="121" mass="14078">MTLSKRLALLGVRSAVSTSRSRGVGSSYALMDRRPFPYRQISTFTNHSKNSEMETLEDDSSPQLIKSIETEFKSNMSKLHVQWEKNRKLLDELDELRMMESDLLRYVTSFLILYGHYLIVL</sequence>
<gene>
    <name evidence="1" type="ORF">MERR_LOCUS10389</name>
</gene>
<evidence type="ECO:0000313" key="2">
    <source>
        <dbReference type="Proteomes" id="UP000467841"/>
    </source>
</evidence>
<dbReference type="Proteomes" id="UP000467841">
    <property type="component" value="Unassembled WGS sequence"/>
</dbReference>
<name>A0A6D2IDP6_9BRAS</name>
<reference evidence="1" key="1">
    <citation type="submission" date="2020-01" db="EMBL/GenBank/DDBJ databases">
        <authorList>
            <person name="Mishra B."/>
        </authorList>
    </citation>
    <scope>NUCLEOTIDE SEQUENCE [LARGE SCALE GENOMIC DNA]</scope>
</reference>
<evidence type="ECO:0000313" key="1">
    <source>
        <dbReference type="EMBL" id="CAA7023154.1"/>
    </source>
</evidence>
<dbReference type="EMBL" id="CACVBM020000776">
    <property type="protein sequence ID" value="CAA7023154.1"/>
    <property type="molecule type" value="Genomic_DNA"/>
</dbReference>